<evidence type="ECO:0000313" key="2">
    <source>
        <dbReference type="EMBL" id="OQU83512.1"/>
    </source>
</evidence>
<reference evidence="2 3" key="1">
    <citation type="journal article" date="2009" name="Nature">
        <title>The Sorghum bicolor genome and the diversification of grasses.</title>
        <authorList>
            <person name="Paterson A.H."/>
            <person name="Bowers J.E."/>
            <person name="Bruggmann R."/>
            <person name="Dubchak I."/>
            <person name="Grimwood J."/>
            <person name="Gundlach H."/>
            <person name="Haberer G."/>
            <person name="Hellsten U."/>
            <person name="Mitros T."/>
            <person name="Poliakov A."/>
            <person name="Schmutz J."/>
            <person name="Spannagl M."/>
            <person name="Tang H."/>
            <person name="Wang X."/>
            <person name="Wicker T."/>
            <person name="Bharti A.K."/>
            <person name="Chapman J."/>
            <person name="Feltus F.A."/>
            <person name="Gowik U."/>
            <person name="Grigoriev I.V."/>
            <person name="Lyons E."/>
            <person name="Maher C.A."/>
            <person name="Martis M."/>
            <person name="Narechania A."/>
            <person name="Otillar R.P."/>
            <person name="Penning B.W."/>
            <person name="Salamov A.A."/>
            <person name="Wang Y."/>
            <person name="Zhang L."/>
            <person name="Carpita N.C."/>
            <person name="Freeling M."/>
            <person name="Gingle A.R."/>
            <person name="Hash C.T."/>
            <person name="Keller B."/>
            <person name="Klein P."/>
            <person name="Kresovich S."/>
            <person name="McCann M.C."/>
            <person name="Ming R."/>
            <person name="Peterson D.G."/>
            <person name="Mehboob-ur-Rahman"/>
            <person name="Ware D."/>
            <person name="Westhoff P."/>
            <person name="Mayer K.F."/>
            <person name="Messing J."/>
            <person name="Rokhsar D.S."/>
        </authorList>
    </citation>
    <scope>NUCLEOTIDE SEQUENCE [LARGE SCALE GENOMIC DNA]</scope>
    <source>
        <strain evidence="3">cv. BTx623</strain>
    </source>
</reference>
<reference evidence="3" key="2">
    <citation type="journal article" date="2018" name="Plant J.">
        <title>The Sorghum bicolor reference genome: improved assembly, gene annotations, a transcriptome atlas, and signatures of genome organization.</title>
        <authorList>
            <person name="McCormick R.F."/>
            <person name="Truong S.K."/>
            <person name="Sreedasyam A."/>
            <person name="Jenkins J."/>
            <person name="Shu S."/>
            <person name="Sims D."/>
            <person name="Kennedy M."/>
            <person name="Amirebrahimi M."/>
            <person name="Weers B.D."/>
            <person name="McKinley B."/>
            <person name="Mattison A."/>
            <person name="Morishige D.T."/>
            <person name="Grimwood J."/>
            <person name="Schmutz J."/>
            <person name="Mullet J.E."/>
        </authorList>
    </citation>
    <scope>NUCLEOTIDE SEQUENCE [LARGE SCALE GENOMIC DNA]</scope>
    <source>
        <strain evidence="3">cv. BTx623</strain>
    </source>
</reference>
<feature type="compositionally biased region" description="Polar residues" evidence="1">
    <location>
        <begin position="17"/>
        <end position="30"/>
    </location>
</feature>
<dbReference type="AlphaFoldDB" id="A0A1Z5RID2"/>
<sequence>MAAKAVKAVTNSPSIGGAITSSYRSKSSGALHSERSRPVGRHRHGRQKGDPCALHLGHCPAAYFHALRSGGSCPRHLLLLHSVGRPQVCGHGLQVRLQRSHEGSILATYTGIRPDSVCGCFLIRSLYVFQLDPQPAETTDMYE</sequence>
<dbReference type="Proteomes" id="UP000000768">
    <property type="component" value="Chromosome 5"/>
</dbReference>
<name>A0A1Z5RID2_SORBI</name>
<dbReference type="EMBL" id="CM000764">
    <property type="protein sequence ID" value="OQU83512.1"/>
    <property type="molecule type" value="Genomic_DNA"/>
</dbReference>
<evidence type="ECO:0000313" key="3">
    <source>
        <dbReference type="Proteomes" id="UP000000768"/>
    </source>
</evidence>
<keyword evidence="3" id="KW-1185">Reference proteome</keyword>
<accession>A0A1Z5RID2</accession>
<feature type="region of interest" description="Disordered" evidence="1">
    <location>
        <begin position="17"/>
        <end position="47"/>
    </location>
</feature>
<evidence type="ECO:0000256" key="1">
    <source>
        <dbReference type="SAM" id="MobiDB-lite"/>
    </source>
</evidence>
<proteinExistence type="predicted"/>
<protein>
    <submittedName>
        <fullName evidence="2">Uncharacterized protein</fullName>
    </submittedName>
</protein>
<dbReference type="Gramene" id="OQU83512">
    <property type="protein sequence ID" value="OQU83512"/>
    <property type="gene ID" value="SORBI_3005G129650"/>
</dbReference>
<organism evidence="2 3">
    <name type="scientific">Sorghum bicolor</name>
    <name type="common">Sorghum</name>
    <name type="synonym">Sorghum vulgare</name>
    <dbReference type="NCBI Taxonomy" id="4558"/>
    <lineage>
        <taxon>Eukaryota</taxon>
        <taxon>Viridiplantae</taxon>
        <taxon>Streptophyta</taxon>
        <taxon>Embryophyta</taxon>
        <taxon>Tracheophyta</taxon>
        <taxon>Spermatophyta</taxon>
        <taxon>Magnoliopsida</taxon>
        <taxon>Liliopsida</taxon>
        <taxon>Poales</taxon>
        <taxon>Poaceae</taxon>
        <taxon>PACMAD clade</taxon>
        <taxon>Panicoideae</taxon>
        <taxon>Andropogonodae</taxon>
        <taxon>Andropogoneae</taxon>
        <taxon>Sorghinae</taxon>
        <taxon>Sorghum</taxon>
    </lineage>
</organism>
<gene>
    <name evidence="2" type="ORF">SORBI_3005G129650</name>
</gene>
<dbReference type="InParanoid" id="A0A1Z5RID2"/>